<dbReference type="EMBL" id="CAEZSX010000107">
    <property type="protein sequence ID" value="CAB4557227.1"/>
    <property type="molecule type" value="Genomic_DNA"/>
</dbReference>
<reference evidence="1" key="1">
    <citation type="submission" date="2020-05" db="EMBL/GenBank/DDBJ databases">
        <authorList>
            <person name="Chiriac C."/>
            <person name="Salcher M."/>
            <person name="Ghai R."/>
            <person name="Kavagutti S V."/>
        </authorList>
    </citation>
    <scope>NUCLEOTIDE SEQUENCE</scope>
</reference>
<dbReference type="AlphaFoldDB" id="A0A6J6D0F9"/>
<proteinExistence type="predicted"/>
<dbReference type="InterPro" id="IPR008492">
    <property type="entry name" value="Rv2714-like"/>
</dbReference>
<dbReference type="Pfam" id="PF09754">
    <property type="entry name" value="PAC2"/>
    <property type="match status" value="1"/>
</dbReference>
<dbReference type="InterPro" id="IPR038389">
    <property type="entry name" value="PSMG2_sf"/>
</dbReference>
<name>A0A6J6D0F9_9ZZZZ</name>
<organism evidence="1">
    <name type="scientific">freshwater metagenome</name>
    <dbReference type="NCBI Taxonomy" id="449393"/>
    <lineage>
        <taxon>unclassified sequences</taxon>
        <taxon>metagenomes</taxon>
        <taxon>ecological metagenomes</taxon>
    </lineage>
</organism>
<accession>A0A6J6D0F9</accession>
<sequence length="283" mass="30807">MTTVDSVFQGRVLICAFEGWNDAAESASAAANIVSESLSCTVVAEVDPEDYYDFQFTRPTVALSEDGHRELTWPTTSLLISSDPDPNLSRFSVLIGTEPARRWKSFVAEIIEMIEDREIETVIFLGGMLADTPHTRPIAVTATSQNTNMRKIDGVEKSSYEGPVGIVSTLGIALEEAGIATIALWAAVPHYVHTSPSPKATLALVAELERLLGVSFSHGDLADQAFAWERGIDEIAENDEEMAGYIEQLEASRDEVDSEAASGEAIARELEKFLESEQRPPEG</sequence>
<evidence type="ECO:0000313" key="1">
    <source>
        <dbReference type="EMBL" id="CAB4557227.1"/>
    </source>
</evidence>
<dbReference type="SUPFAM" id="SSF159659">
    <property type="entry name" value="Cgl1923-like"/>
    <property type="match status" value="1"/>
</dbReference>
<gene>
    <name evidence="1" type="ORF">UFOPK1537_00684</name>
</gene>
<dbReference type="Gene3D" id="3.40.50.10900">
    <property type="entry name" value="PAC-like subunit"/>
    <property type="match status" value="1"/>
</dbReference>
<dbReference type="InterPro" id="IPR019151">
    <property type="entry name" value="Proteasome_assmbl_chaperone_2"/>
</dbReference>
<dbReference type="PIRSF" id="PIRSF028754">
    <property type="entry name" value="UCP028754"/>
    <property type="match status" value="1"/>
</dbReference>
<protein>
    <submittedName>
        <fullName evidence="1">Unannotated protein</fullName>
    </submittedName>
</protein>